<reference evidence="2 3" key="1">
    <citation type="submission" date="2017-02" db="EMBL/GenBank/DDBJ databases">
        <title>Characterization and complete genome sequence of Yersinia bacteriophage, fHe-Yen9-01.</title>
        <authorList>
            <person name="Jun J.W."/>
            <person name="Wicklund A."/>
            <person name="Skurnik M."/>
        </authorList>
    </citation>
    <scope>NUCLEOTIDE SEQUENCE [LARGE SCALE GENOMIC DNA]</scope>
</reference>
<keyword evidence="1" id="KW-0812">Transmembrane</keyword>
<evidence type="ECO:0000256" key="1">
    <source>
        <dbReference type="SAM" id="Phobius"/>
    </source>
</evidence>
<organism evidence="2 3">
    <name type="scientific">Yersinia phage fHe-Yen9-01</name>
    <dbReference type="NCBI Taxonomy" id="1965363"/>
    <lineage>
        <taxon>Viruses</taxon>
        <taxon>Duplodnaviria</taxon>
        <taxon>Heunggongvirae</taxon>
        <taxon>Uroviricota</taxon>
        <taxon>Caudoviricetes</taxon>
        <taxon>Pantevenvirales</taxon>
        <taxon>Straboviridae</taxon>
        <taxon>Tevenvirinae</taxon>
        <taxon>Tegunavirus</taxon>
        <taxon>Tegunavirus fheyen901</taxon>
    </lineage>
</organism>
<protein>
    <submittedName>
        <fullName evidence="2">Uncharacterized protein</fullName>
    </submittedName>
</protein>
<keyword evidence="1" id="KW-1133">Transmembrane helix</keyword>
<evidence type="ECO:0000313" key="3">
    <source>
        <dbReference type="Proteomes" id="UP000222840"/>
    </source>
</evidence>
<proteinExistence type="predicted"/>
<keyword evidence="3" id="KW-1185">Reference proteome</keyword>
<name>A0A1V0DXK7_9CAUD</name>
<gene>
    <name evidence="2" type="ORF">fHeYen901_102</name>
</gene>
<sequence length="71" mass="8369">MILAICYFALYIILGVAIALLVKRINKFFDVEFDSVYAAWVTCLWPLVGFILIFVYAGMFVERLWYEYLTE</sequence>
<keyword evidence="1" id="KW-0472">Membrane</keyword>
<accession>A0A1V0DXK7</accession>
<feature type="transmembrane region" description="Helical" evidence="1">
    <location>
        <begin position="35"/>
        <end position="57"/>
    </location>
</feature>
<dbReference type="Proteomes" id="UP000222840">
    <property type="component" value="Segment"/>
</dbReference>
<evidence type="ECO:0000313" key="2">
    <source>
        <dbReference type="EMBL" id="ARB05875.1"/>
    </source>
</evidence>
<dbReference type="EMBL" id="KY593455">
    <property type="protein sequence ID" value="ARB05875.1"/>
    <property type="molecule type" value="Genomic_DNA"/>
</dbReference>